<dbReference type="SUPFAM" id="SSF51445">
    <property type="entry name" value="(Trans)glycosidases"/>
    <property type="match status" value="1"/>
</dbReference>
<evidence type="ECO:0000256" key="1">
    <source>
        <dbReference type="ARBA" id="ARBA00022729"/>
    </source>
</evidence>
<evidence type="ECO:0000313" key="5">
    <source>
        <dbReference type="Proteomes" id="UP000000310"/>
    </source>
</evidence>
<sequence length="483" mass="53926">MKRLLINAGIFVCLALVLNSCSKDSETKPTPSPGIEPPVSTDLNFPKKEMRAAWFATVWELDWPGVRGEAAQKQKYKDMLDRLQELKFNAVIFQIKGMADAFYNSPYEPWSASVSGTRGVDPGYDVLKFLIDETHARGMEFHAWMNPYRISTRASESASFATLPSTIPSSWVIDLPTIRIYNPALPEVRQRLNDIVKDLITKYNVDGVHFDDYFYPSGFTYNDDADFVKYGAAYTKKDDFRRGNVEKAIEGVFNTIKSTKPEVVFSVSPAASRTYNYNTMFADLPKWTSSGWVDILIPQLYQEIGNSSNPFEGNLADWTQFRGKAQLVIGYGYYKFGASDGGAAFQNVDQLARQFDLAQKNKYVVGSAIYSARDVIANRIGITNKLKELYSHNVVMPFAGREVAPKPTVPTNLSVSGNELTWKVSGANLRSVVYYFSDLKATGKVVGITNNTTMNVAEKGFYCVTALNVDNLESVATSTIEKK</sequence>
<protein>
    <recommendedName>
        <fullName evidence="3">Glycosyl hydrolase-like 10 domain-containing protein</fullName>
    </recommendedName>
</protein>
<dbReference type="CDD" id="cd00551">
    <property type="entry name" value="AmyAc_family"/>
    <property type="match status" value="1"/>
</dbReference>
<dbReference type="PANTHER" id="PTHR43405">
    <property type="entry name" value="GLYCOSYL HYDROLASE DIGH"/>
    <property type="match status" value="1"/>
</dbReference>
<reference evidence="4 5" key="1">
    <citation type="journal article" date="2011" name="Stand. Genomic Sci.">
        <title>Complete genome sequence of the gliding, heparinolytic Pedobacter saltans type strain (113).</title>
        <authorList>
            <person name="Liolios K."/>
            <person name="Sikorski J."/>
            <person name="Lu M."/>
            <person name="Nolan M."/>
            <person name="Lapidus A."/>
            <person name="Lucas S."/>
            <person name="Hammon N."/>
            <person name="Deshpande S."/>
            <person name="Cheng J.F."/>
            <person name="Tapia R."/>
            <person name="Han C."/>
            <person name="Goodwin L."/>
            <person name="Pitluck S."/>
            <person name="Huntemann M."/>
            <person name="Ivanova N."/>
            <person name="Pagani I."/>
            <person name="Mavromatis K."/>
            <person name="Ovchinikova G."/>
            <person name="Pati A."/>
            <person name="Chen A."/>
            <person name="Palaniappan K."/>
            <person name="Land M."/>
            <person name="Hauser L."/>
            <person name="Brambilla E.M."/>
            <person name="Kotsyurbenko O."/>
            <person name="Rohde M."/>
            <person name="Tindall B.J."/>
            <person name="Abt B."/>
            <person name="Goker M."/>
            <person name="Detter J.C."/>
            <person name="Woyke T."/>
            <person name="Bristow J."/>
            <person name="Eisen J.A."/>
            <person name="Markowitz V."/>
            <person name="Hugenholtz P."/>
            <person name="Klenk H.P."/>
            <person name="Kyrpides N.C."/>
        </authorList>
    </citation>
    <scope>NUCLEOTIDE SEQUENCE [LARGE SCALE GENOMIC DNA]</scope>
    <source>
        <strain evidence="5">ATCC 51119 / DSM 12145 / JCM 21818 / LMG 10337 / NBRC 100064 / NCIMB 13643</strain>
    </source>
</reference>
<dbReference type="STRING" id="762903.Pedsa_1853"/>
<dbReference type="PANTHER" id="PTHR43405:SF1">
    <property type="entry name" value="GLYCOSYL HYDROLASE DIGH"/>
    <property type="match status" value="1"/>
</dbReference>
<organism evidence="4 5">
    <name type="scientific">Pseudopedobacter saltans (strain ATCC 51119 / DSM 12145 / JCM 21818 / CCUG 39354 / LMG 10337 / NBRC 100064 / NCIMB 13643)</name>
    <name type="common">Pedobacter saltans</name>
    <dbReference type="NCBI Taxonomy" id="762903"/>
    <lineage>
        <taxon>Bacteria</taxon>
        <taxon>Pseudomonadati</taxon>
        <taxon>Bacteroidota</taxon>
        <taxon>Sphingobacteriia</taxon>
        <taxon>Sphingobacteriales</taxon>
        <taxon>Sphingobacteriaceae</taxon>
        <taxon>Pseudopedobacter</taxon>
    </lineage>
</organism>
<dbReference type="AlphaFoldDB" id="F0S8S7"/>
<dbReference type="RefSeq" id="WP_013632896.1">
    <property type="nucleotide sequence ID" value="NC_015177.1"/>
</dbReference>
<dbReference type="Proteomes" id="UP000000310">
    <property type="component" value="Chromosome"/>
</dbReference>
<reference evidence="5" key="2">
    <citation type="submission" date="2011-02" db="EMBL/GenBank/DDBJ databases">
        <title>The complete genome of Pedobacter saltans DSM 12145.</title>
        <authorList>
            <consortium name="US DOE Joint Genome Institute (JGI-PGF)"/>
            <person name="Lucas S."/>
            <person name="Copeland A."/>
            <person name="Lapidus A."/>
            <person name="Bruce D."/>
            <person name="Goodwin L."/>
            <person name="Pitluck S."/>
            <person name="Kyrpides N."/>
            <person name="Mavromatis K."/>
            <person name="Pagani I."/>
            <person name="Ivanova N."/>
            <person name="Ovchinnikova G."/>
            <person name="Lu M."/>
            <person name="Detter J.C."/>
            <person name="Han C."/>
            <person name="Land M."/>
            <person name="Hauser L."/>
            <person name="Markowitz V."/>
            <person name="Cheng J.-F."/>
            <person name="Hugenholtz P."/>
            <person name="Woyke T."/>
            <person name="Wu D."/>
            <person name="Tindall B."/>
            <person name="Pomrenke H.G."/>
            <person name="Brambilla E."/>
            <person name="Klenk H.-P."/>
            <person name="Eisen J.A."/>
        </authorList>
    </citation>
    <scope>NUCLEOTIDE SEQUENCE [LARGE SCALE GENOMIC DNA]</scope>
    <source>
        <strain evidence="5">ATCC 51119 / DSM 12145 / JCM 21818 / LMG 10337 / NBRC 100064 / NCIMB 13643</strain>
    </source>
</reference>
<dbReference type="EMBL" id="CP002545">
    <property type="protein sequence ID" value="ADY52408.1"/>
    <property type="molecule type" value="Genomic_DNA"/>
</dbReference>
<feature type="domain" description="Glycosyl hydrolase-like 10" evidence="3">
    <location>
        <begin position="49"/>
        <end position="320"/>
    </location>
</feature>
<proteinExistence type="predicted"/>
<name>F0S8S7_PSESL</name>
<accession>F0S8S7</accession>
<dbReference type="InterPro" id="IPR003790">
    <property type="entry name" value="GHL10"/>
</dbReference>
<keyword evidence="5" id="KW-1185">Reference proteome</keyword>
<dbReference type="InterPro" id="IPR052177">
    <property type="entry name" value="Divisome_Glycosyl_Hydrolase"/>
</dbReference>
<feature type="chain" id="PRO_5005675019" description="Glycosyl hydrolase-like 10 domain-containing protein" evidence="2">
    <location>
        <begin position="23"/>
        <end position="483"/>
    </location>
</feature>
<dbReference type="Gene3D" id="3.20.20.80">
    <property type="entry name" value="Glycosidases"/>
    <property type="match status" value="1"/>
</dbReference>
<gene>
    <name evidence="4" type="ordered locus">Pedsa_1853</name>
</gene>
<dbReference type="KEGG" id="psn:Pedsa_1853"/>
<feature type="signal peptide" evidence="2">
    <location>
        <begin position="1"/>
        <end position="22"/>
    </location>
</feature>
<keyword evidence="1 2" id="KW-0732">Signal</keyword>
<evidence type="ECO:0000256" key="2">
    <source>
        <dbReference type="SAM" id="SignalP"/>
    </source>
</evidence>
<dbReference type="InterPro" id="IPR017853">
    <property type="entry name" value="GH"/>
</dbReference>
<dbReference type="OrthoDB" id="9773203at2"/>
<evidence type="ECO:0000313" key="4">
    <source>
        <dbReference type="EMBL" id="ADY52408.1"/>
    </source>
</evidence>
<dbReference type="HOGENOM" id="CLU_019247_2_1_10"/>
<dbReference type="eggNOG" id="COG1649">
    <property type="taxonomic scope" value="Bacteria"/>
</dbReference>
<evidence type="ECO:0000259" key="3">
    <source>
        <dbReference type="Pfam" id="PF02638"/>
    </source>
</evidence>
<dbReference type="Pfam" id="PF02638">
    <property type="entry name" value="GHL10"/>
    <property type="match status" value="1"/>
</dbReference>